<keyword evidence="1" id="KW-0812">Transmembrane</keyword>
<gene>
    <name evidence="2" type="ORF">A3E89_01925</name>
</gene>
<keyword evidence="1" id="KW-1133">Transmembrane helix</keyword>
<evidence type="ECO:0000313" key="2">
    <source>
        <dbReference type="EMBL" id="OGD69616.1"/>
    </source>
</evidence>
<comment type="caution">
    <text evidence="2">The sequence shown here is derived from an EMBL/GenBank/DDBJ whole genome shotgun (WGS) entry which is preliminary data.</text>
</comment>
<accession>A0A1F5EQU0</accession>
<dbReference type="EMBL" id="MFAA01000004">
    <property type="protein sequence ID" value="OGD69616.1"/>
    <property type="molecule type" value="Genomic_DNA"/>
</dbReference>
<reference evidence="2 3" key="1">
    <citation type="journal article" date="2016" name="Nat. Commun.">
        <title>Thousands of microbial genomes shed light on interconnected biogeochemical processes in an aquifer system.</title>
        <authorList>
            <person name="Anantharaman K."/>
            <person name="Brown C.T."/>
            <person name="Hug L.A."/>
            <person name="Sharon I."/>
            <person name="Castelle C.J."/>
            <person name="Probst A.J."/>
            <person name="Thomas B.C."/>
            <person name="Singh A."/>
            <person name="Wilkins M.J."/>
            <person name="Karaoz U."/>
            <person name="Brodie E.L."/>
            <person name="Williams K.H."/>
            <person name="Hubbard S.S."/>
            <person name="Banfield J.F."/>
        </authorList>
    </citation>
    <scope>NUCLEOTIDE SEQUENCE [LARGE SCALE GENOMIC DNA]</scope>
</reference>
<dbReference type="AlphaFoldDB" id="A0A1F5EQU0"/>
<feature type="transmembrane region" description="Helical" evidence="1">
    <location>
        <begin position="6"/>
        <end position="27"/>
    </location>
</feature>
<name>A0A1F5EQU0_9BACT</name>
<organism evidence="2 3">
    <name type="scientific">Candidatus Campbellbacteria bacterium RIFCSPHIGHO2_12_FULL_35_10</name>
    <dbReference type="NCBI Taxonomy" id="1797578"/>
    <lineage>
        <taxon>Bacteria</taxon>
        <taxon>Candidatus Campbelliibacteriota</taxon>
    </lineage>
</organism>
<dbReference type="Proteomes" id="UP000185891">
    <property type="component" value="Unassembled WGS sequence"/>
</dbReference>
<evidence type="ECO:0000256" key="1">
    <source>
        <dbReference type="SAM" id="Phobius"/>
    </source>
</evidence>
<protein>
    <submittedName>
        <fullName evidence="2">Uncharacterized protein</fullName>
    </submittedName>
</protein>
<evidence type="ECO:0000313" key="3">
    <source>
        <dbReference type="Proteomes" id="UP000185891"/>
    </source>
</evidence>
<dbReference type="PROSITE" id="PS51257">
    <property type="entry name" value="PROKAR_LIPOPROTEIN"/>
    <property type="match status" value="1"/>
</dbReference>
<keyword evidence="1" id="KW-0472">Membrane</keyword>
<sequence>MAVRGVIFFTVVFVQFLLSGCLHNIPIKQFKTLESKKKFAKEMGTILPGMTKNDVKETFGLIVPELKVSRAGQEVWHYNSPEKQDIYFSGNVVERIEYHPKVRGIVPEISASL</sequence>
<proteinExistence type="predicted"/>